<protein>
    <submittedName>
        <fullName evidence="3">Uncharacterized protein</fullName>
    </submittedName>
</protein>
<sequence length="195" mass="22076">MLFIYATFIIAVSLVYGQKPCCVQTQWEGQLSMSTGIQVSGMAIASFAYYNFSYNYDSKLVALRGVTISTDNVKTNVRLIQNYNENIDYYINLHNNTCSKQMTSIKLMQCIPAHYVHSFMYGYGDKVIPGHTWFFQAPQYNIYATVSGDGKCIPFTETVIMGTPMPMISTMTYTDFMPGIKDPSVFVIPDICKRL</sequence>
<dbReference type="PANTHER" id="PTHR10697">
    <property type="entry name" value="MAMMALIAN EPENDYMIN-RELATED PROTEIN 1"/>
    <property type="match status" value="1"/>
</dbReference>
<evidence type="ECO:0000313" key="5">
    <source>
        <dbReference type="EMBL" id="CAF4437079.1"/>
    </source>
</evidence>
<dbReference type="EMBL" id="CAJNOK010042807">
    <property type="protein sequence ID" value="CAF1566099.1"/>
    <property type="molecule type" value="Genomic_DNA"/>
</dbReference>
<dbReference type="EMBL" id="CAJNOQ010030186">
    <property type="protein sequence ID" value="CAF1573193.1"/>
    <property type="molecule type" value="Genomic_DNA"/>
</dbReference>
<evidence type="ECO:0000313" key="4">
    <source>
        <dbReference type="EMBL" id="CAF4359124.1"/>
    </source>
</evidence>
<dbReference type="EMBL" id="CAJOBA010065517">
    <property type="protein sequence ID" value="CAF4359124.1"/>
    <property type="molecule type" value="Genomic_DNA"/>
</dbReference>
<name>A0A815YNW7_9BILA</name>
<dbReference type="Proteomes" id="UP000682733">
    <property type="component" value="Unassembled WGS sequence"/>
</dbReference>
<reference evidence="3" key="1">
    <citation type="submission" date="2021-02" db="EMBL/GenBank/DDBJ databases">
        <authorList>
            <person name="Nowell W R."/>
        </authorList>
    </citation>
    <scope>NUCLEOTIDE SEQUENCE</scope>
</reference>
<accession>A0A815YNW7</accession>
<comment type="caution">
    <text evidence="3">The sequence shown here is derived from an EMBL/GenBank/DDBJ whole genome shotgun (WGS) entry which is preliminary data.</text>
</comment>
<keyword evidence="1" id="KW-0732">Signal</keyword>
<dbReference type="AlphaFoldDB" id="A0A815YNW7"/>
<gene>
    <name evidence="3" type="ORF">GPM918_LOCUS40536</name>
    <name evidence="2" type="ORF">OVA965_LOCUS40088</name>
    <name evidence="5" type="ORF">SRO942_LOCUS41488</name>
    <name evidence="4" type="ORF">TMI583_LOCUS41481</name>
</gene>
<dbReference type="GO" id="GO:0007160">
    <property type="term" value="P:cell-matrix adhesion"/>
    <property type="evidence" value="ECO:0007669"/>
    <property type="project" value="InterPro"/>
</dbReference>
<evidence type="ECO:0000256" key="1">
    <source>
        <dbReference type="SAM" id="SignalP"/>
    </source>
</evidence>
<dbReference type="Proteomes" id="UP000663829">
    <property type="component" value="Unassembled WGS sequence"/>
</dbReference>
<dbReference type="GO" id="GO:0005764">
    <property type="term" value="C:lysosome"/>
    <property type="evidence" value="ECO:0007669"/>
    <property type="project" value="TreeGrafter"/>
</dbReference>
<dbReference type="InterPro" id="IPR001299">
    <property type="entry name" value="Ependymin"/>
</dbReference>
<organism evidence="3 6">
    <name type="scientific">Didymodactylos carnosus</name>
    <dbReference type="NCBI Taxonomy" id="1234261"/>
    <lineage>
        <taxon>Eukaryota</taxon>
        <taxon>Metazoa</taxon>
        <taxon>Spiralia</taxon>
        <taxon>Gnathifera</taxon>
        <taxon>Rotifera</taxon>
        <taxon>Eurotatoria</taxon>
        <taxon>Bdelloidea</taxon>
        <taxon>Philodinida</taxon>
        <taxon>Philodinidae</taxon>
        <taxon>Didymodactylos</taxon>
    </lineage>
</organism>
<evidence type="ECO:0000313" key="2">
    <source>
        <dbReference type="EMBL" id="CAF1566099.1"/>
    </source>
</evidence>
<dbReference type="EMBL" id="CAJOBC010096040">
    <property type="protein sequence ID" value="CAF4437079.1"/>
    <property type="molecule type" value="Genomic_DNA"/>
</dbReference>
<dbReference type="Proteomes" id="UP000681722">
    <property type="component" value="Unassembled WGS sequence"/>
</dbReference>
<dbReference type="PANTHER" id="PTHR10697:SF13">
    <property type="entry name" value="RICIN B LECTIN DOMAIN-CONTAINING PROTEIN"/>
    <property type="match status" value="1"/>
</dbReference>
<proteinExistence type="predicted"/>
<dbReference type="GO" id="GO:0005576">
    <property type="term" value="C:extracellular region"/>
    <property type="evidence" value="ECO:0007669"/>
    <property type="project" value="InterPro"/>
</dbReference>
<feature type="signal peptide" evidence="1">
    <location>
        <begin position="1"/>
        <end position="17"/>
    </location>
</feature>
<dbReference type="GO" id="GO:0005509">
    <property type="term" value="F:calcium ion binding"/>
    <property type="evidence" value="ECO:0007669"/>
    <property type="project" value="InterPro"/>
</dbReference>
<dbReference type="OrthoDB" id="10001248at2759"/>
<evidence type="ECO:0000313" key="3">
    <source>
        <dbReference type="EMBL" id="CAF1573193.1"/>
    </source>
</evidence>
<dbReference type="Pfam" id="PF00811">
    <property type="entry name" value="Ependymin"/>
    <property type="match status" value="1"/>
</dbReference>
<evidence type="ECO:0000313" key="6">
    <source>
        <dbReference type="Proteomes" id="UP000663829"/>
    </source>
</evidence>
<feature type="chain" id="PRO_5036229327" evidence="1">
    <location>
        <begin position="18"/>
        <end position="195"/>
    </location>
</feature>
<dbReference type="Proteomes" id="UP000677228">
    <property type="component" value="Unassembled WGS sequence"/>
</dbReference>
<keyword evidence="6" id="KW-1185">Reference proteome</keyword>